<dbReference type="Proteomes" id="UP001165083">
    <property type="component" value="Unassembled WGS sequence"/>
</dbReference>
<keyword evidence="3" id="KW-1185">Reference proteome</keyword>
<evidence type="ECO:0000256" key="1">
    <source>
        <dbReference type="SAM" id="MobiDB-lite"/>
    </source>
</evidence>
<comment type="caution">
    <text evidence="2">The sequence shown here is derived from an EMBL/GenBank/DDBJ whole genome shotgun (WGS) entry which is preliminary data.</text>
</comment>
<feature type="region of interest" description="Disordered" evidence="1">
    <location>
        <begin position="153"/>
        <end position="174"/>
    </location>
</feature>
<dbReference type="AlphaFoldDB" id="A0A9W6TKF4"/>
<organism evidence="2 3">
    <name type="scientific">Phytophthora lilii</name>
    <dbReference type="NCBI Taxonomy" id="2077276"/>
    <lineage>
        <taxon>Eukaryota</taxon>
        <taxon>Sar</taxon>
        <taxon>Stramenopiles</taxon>
        <taxon>Oomycota</taxon>
        <taxon>Peronosporomycetes</taxon>
        <taxon>Peronosporales</taxon>
        <taxon>Peronosporaceae</taxon>
        <taxon>Phytophthora</taxon>
    </lineage>
</organism>
<proteinExistence type="predicted"/>
<evidence type="ECO:0000313" key="2">
    <source>
        <dbReference type="EMBL" id="GMF13918.1"/>
    </source>
</evidence>
<reference evidence="2" key="1">
    <citation type="submission" date="2023-04" db="EMBL/GenBank/DDBJ databases">
        <title>Phytophthora lilii NBRC 32176.</title>
        <authorList>
            <person name="Ichikawa N."/>
            <person name="Sato H."/>
            <person name="Tonouchi N."/>
        </authorList>
    </citation>
    <scope>NUCLEOTIDE SEQUENCE</scope>
    <source>
        <strain evidence="2">NBRC 32176</strain>
    </source>
</reference>
<evidence type="ECO:0000313" key="3">
    <source>
        <dbReference type="Proteomes" id="UP001165083"/>
    </source>
</evidence>
<dbReference type="EMBL" id="BSXW01000176">
    <property type="protein sequence ID" value="GMF13918.1"/>
    <property type="molecule type" value="Genomic_DNA"/>
</dbReference>
<protein>
    <submittedName>
        <fullName evidence="2">Unnamed protein product</fullName>
    </submittedName>
</protein>
<feature type="region of interest" description="Disordered" evidence="1">
    <location>
        <begin position="29"/>
        <end position="56"/>
    </location>
</feature>
<sequence>MLAQMLQFALQTTQQQSTQMSQLLAQTAQIQQQNPAGPVTPQADPKEIGPAALRGRPRRHLPTWSLLTCVLMPKLGTETSRSHKGQAQSLGRSLKSAFAHATVTRTLSSKRSRKCKSLSLASHSRNTPPSTPPSSCICYLNKSSAVPTCARKRKQRRNGFPEGQTIVLPDPDSTDRRTSCPVFVDSGSSFNAVSPYLAKKLELKVQNRCKPLTLEIGNNQRVKIPRHEAVVSQFRHGRVSGVSDSCLRDSHTRGHRFAAGLAEIQI</sequence>
<name>A0A9W6TKF4_9STRA</name>
<accession>A0A9W6TKF4</accession>
<gene>
    <name evidence="2" type="ORF">Plil01_000434300</name>
</gene>